<proteinExistence type="predicted"/>
<reference evidence="2" key="2">
    <citation type="journal article" date="2024" name="Plant">
        <title>Genomic evolution and insights into agronomic trait innovations of Sesamum species.</title>
        <authorList>
            <person name="Miao H."/>
            <person name="Wang L."/>
            <person name="Qu L."/>
            <person name="Liu H."/>
            <person name="Sun Y."/>
            <person name="Le M."/>
            <person name="Wang Q."/>
            <person name="Wei S."/>
            <person name="Zheng Y."/>
            <person name="Lin W."/>
            <person name="Duan Y."/>
            <person name="Cao H."/>
            <person name="Xiong S."/>
            <person name="Wang X."/>
            <person name="Wei L."/>
            <person name="Li C."/>
            <person name="Ma Q."/>
            <person name="Ju M."/>
            <person name="Zhao R."/>
            <person name="Li G."/>
            <person name="Mu C."/>
            <person name="Tian Q."/>
            <person name="Mei H."/>
            <person name="Zhang T."/>
            <person name="Gao T."/>
            <person name="Zhang H."/>
        </authorList>
    </citation>
    <scope>NUCLEOTIDE SEQUENCE</scope>
    <source>
        <strain evidence="2">KEN1</strain>
    </source>
</reference>
<reference evidence="2" key="1">
    <citation type="submission" date="2020-06" db="EMBL/GenBank/DDBJ databases">
        <authorList>
            <person name="Li T."/>
            <person name="Hu X."/>
            <person name="Zhang T."/>
            <person name="Song X."/>
            <person name="Zhang H."/>
            <person name="Dai N."/>
            <person name="Sheng W."/>
            <person name="Hou X."/>
            <person name="Wei L."/>
        </authorList>
    </citation>
    <scope>NUCLEOTIDE SEQUENCE</scope>
    <source>
        <strain evidence="2">KEN1</strain>
        <tissue evidence="2">Leaf</tissue>
    </source>
</reference>
<accession>A0AAW2YA44</accession>
<feature type="region of interest" description="Disordered" evidence="1">
    <location>
        <begin position="33"/>
        <end position="58"/>
    </location>
</feature>
<dbReference type="EMBL" id="JACGWN010000001">
    <property type="protein sequence ID" value="KAL0462575.1"/>
    <property type="molecule type" value="Genomic_DNA"/>
</dbReference>
<dbReference type="AlphaFoldDB" id="A0AAW2YA44"/>
<sequence>MNGLEKSIHELINMLVQYEVTTHKSAPAVLVGEASTSKTKGKRAGRWKRNKGKGKAIAATASAEGAHAALMERAKGKGRLAVLSGRRQMMSACIGKKRGIGRGIVHNSSAT</sequence>
<gene>
    <name evidence="2" type="ORF">Slati_0145100</name>
</gene>
<protein>
    <submittedName>
        <fullName evidence="2">Uncharacterized protein</fullName>
    </submittedName>
</protein>
<comment type="caution">
    <text evidence="2">The sequence shown here is derived from an EMBL/GenBank/DDBJ whole genome shotgun (WGS) entry which is preliminary data.</text>
</comment>
<evidence type="ECO:0000313" key="2">
    <source>
        <dbReference type="EMBL" id="KAL0462575.1"/>
    </source>
</evidence>
<evidence type="ECO:0000256" key="1">
    <source>
        <dbReference type="SAM" id="MobiDB-lite"/>
    </source>
</evidence>
<organism evidence="2">
    <name type="scientific">Sesamum latifolium</name>
    <dbReference type="NCBI Taxonomy" id="2727402"/>
    <lineage>
        <taxon>Eukaryota</taxon>
        <taxon>Viridiplantae</taxon>
        <taxon>Streptophyta</taxon>
        <taxon>Embryophyta</taxon>
        <taxon>Tracheophyta</taxon>
        <taxon>Spermatophyta</taxon>
        <taxon>Magnoliopsida</taxon>
        <taxon>eudicotyledons</taxon>
        <taxon>Gunneridae</taxon>
        <taxon>Pentapetalae</taxon>
        <taxon>asterids</taxon>
        <taxon>lamiids</taxon>
        <taxon>Lamiales</taxon>
        <taxon>Pedaliaceae</taxon>
        <taxon>Sesamum</taxon>
    </lineage>
</organism>
<feature type="compositionally biased region" description="Basic residues" evidence="1">
    <location>
        <begin position="39"/>
        <end position="54"/>
    </location>
</feature>
<name>A0AAW2YA44_9LAMI</name>